<dbReference type="EMBL" id="CP110230">
    <property type="protein sequence ID" value="UZD41953.1"/>
    <property type="molecule type" value="Genomic_DNA"/>
</dbReference>
<feature type="transmembrane region" description="Helical" evidence="1">
    <location>
        <begin position="12"/>
        <end position="32"/>
    </location>
</feature>
<dbReference type="Gene3D" id="3.30.565.40">
    <property type="entry name" value="Fervidobacterium nodosum Rt17-B1 like"/>
    <property type="match status" value="1"/>
</dbReference>
<keyword evidence="1" id="KW-0812">Transmembrane</keyword>
<reference evidence="4" key="1">
    <citation type="submission" date="2022-10" db="EMBL/GenBank/DDBJ databases">
        <title>Complete genome sequence of Capnocytophaga ochracea KCOM 2812 isolated from actinomycosis lesion.</title>
        <authorList>
            <person name="Kook J.-K."/>
            <person name="Park S.-N."/>
            <person name="Lim Y.K."/>
        </authorList>
    </citation>
    <scope>NUCLEOTIDE SEQUENCE</scope>
    <source>
        <strain evidence="4">KCOM 28121</strain>
    </source>
</reference>
<protein>
    <submittedName>
        <fullName evidence="4">DUF3298 and DUF4163 domain-containing protein</fullName>
    </submittedName>
</protein>
<feature type="domain" description="DUF3298" evidence="2">
    <location>
        <begin position="178"/>
        <end position="254"/>
    </location>
</feature>
<evidence type="ECO:0000256" key="1">
    <source>
        <dbReference type="SAM" id="Phobius"/>
    </source>
</evidence>
<organism evidence="4 5">
    <name type="scientific">Capnocytophaga ochracea</name>
    <dbReference type="NCBI Taxonomy" id="1018"/>
    <lineage>
        <taxon>Bacteria</taxon>
        <taxon>Pseudomonadati</taxon>
        <taxon>Bacteroidota</taxon>
        <taxon>Flavobacteriia</taxon>
        <taxon>Flavobacteriales</taxon>
        <taxon>Flavobacteriaceae</taxon>
        <taxon>Capnocytophaga</taxon>
    </lineage>
</organism>
<dbReference type="InterPro" id="IPR021729">
    <property type="entry name" value="DUF3298"/>
</dbReference>
<accession>A0AA46WC25</accession>
<sequence length="267" mass="30963">MKKNNIKKLSLILGFIFIIIIGYCGYCIYRHYTRTQKISFEEKTIERSDENCEDNCFSVSLNYLYCNGNSEFAKNFNEEIELQLSNFLLSNGDSLQVEGISIQKALDSLTKDYYKLHEHFPELPAFEFIATDSIMWQNSKMLSLVSNRYAFTGEAQPIQTKVFTHFALDNGEVITNENLFTDEEKVTQIAKRYFEKAQQNATITPLDDKKFYFEDGTFRLPNQMGVAADALILFYEPFEIAPYVDTPFEVKVPIKEIMPYLTFADNK</sequence>
<keyword evidence="1" id="KW-1133">Transmembrane helix</keyword>
<evidence type="ECO:0000313" key="4">
    <source>
        <dbReference type="EMBL" id="UZD41953.1"/>
    </source>
</evidence>
<gene>
    <name evidence="4" type="ORF">OL231_05255</name>
</gene>
<dbReference type="Pfam" id="PF11738">
    <property type="entry name" value="DUF3298"/>
    <property type="match status" value="1"/>
</dbReference>
<name>A0AA46WC25_CAPOC</name>
<evidence type="ECO:0000259" key="2">
    <source>
        <dbReference type="Pfam" id="PF11738"/>
    </source>
</evidence>
<dbReference type="Pfam" id="PF13739">
    <property type="entry name" value="PdaC"/>
    <property type="match status" value="1"/>
</dbReference>
<dbReference type="AlphaFoldDB" id="A0AA46WC25"/>
<dbReference type="InterPro" id="IPR025303">
    <property type="entry name" value="PdaC"/>
</dbReference>
<dbReference type="Proteomes" id="UP001163262">
    <property type="component" value="Chromosome"/>
</dbReference>
<keyword evidence="1" id="KW-0472">Membrane</keyword>
<dbReference type="RefSeq" id="WP_264860958.1">
    <property type="nucleotide sequence ID" value="NZ_CP110230.1"/>
</dbReference>
<evidence type="ECO:0000259" key="3">
    <source>
        <dbReference type="Pfam" id="PF13739"/>
    </source>
</evidence>
<dbReference type="InterPro" id="IPR037126">
    <property type="entry name" value="PdaC/RsiV-like_sf"/>
</dbReference>
<feature type="domain" description="Deacetylase PdaC" evidence="3">
    <location>
        <begin position="51"/>
        <end position="158"/>
    </location>
</feature>
<dbReference type="Gene3D" id="3.90.640.20">
    <property type="entry name" value="Heat-shock cognate protein, ATPase"/>
    <property type="match status" value="1"/>
</dbReference>
<evidence type="ECO:0000313" key="5">
    <source>
        <dbReference type="Proteomes" id="UP001163262"/>
    </source>
</evidence>
<proteinExistence type="predicted"/>